<feature type="transmembrane region" description="Helical" evidence="1">
    <location>
        <begin position="52"/>
        <end position="73"/>
    </location>
</feature>
<protein>
    <submittedName>
        <fullName evidence="2">Unannotated protein</fullName>
    </submittedName>
</protein>
<sequence length="93" mass="10155">MTSRLTTTHTALFIRRAALALLTLVTLVMLTGCGPDINNGQMVDAGGENGQGGLAFVLLAVFIGLLFASLFYMDRIRKKREERQDADHESDAK</sequence>
<organism evidence="2">
    <name type="scientific">freshwater metagenome</name>
    <dbReference type="NCBI Taxonomy" id="449393"/>
    <lineage>
        <taxon>unclassified sequences</taxon>
        <taxon>metagenomes</taxon>
        <taxon>ecological metagenomes</taxon>
    </lineage>
</organism>
<dbReference type="AlphaFoldDB" id="A0A6J6KPV4"/>
<dbReference type="EMBL" id="CAEZWM010000025">
    <property type="protein sequence ID" value="CAB4649969.1"/>
    <property type="molecule type" value="Genomic_DNA"/>
</dbReference>
<keyword evidence="1" id="KW-1133">Transmembrane helix</keyword>
<keyword evidence="1" id="KW-0472">Membrane</keyword>
<accession>A0A6J6KPV4</accession>
<evidence type="ECO:0000256" key="1">
    <source>
        <dbReference type="SAM" id="Phobius"/>
    </source>
</evidence>
<evidence type="ECO:0000313" key="2">
    <source>
        <dbReference type="EMBL" id="CAB4649969.1"/>
    </source>
</evidence>
<name>A0A6J6KPV4_9ZZZZ</name>
<reference evidence="2" key="1">
    <citation type="submission" date="2020-05" db="EMBL/GenBank/DDBJ databases">
        <authorList>
            <person name="Chiriac C."/>
            <person name="Salcher M."/>
            <person name="Ghai R."/>
            <person name="Kavagutti S V."/>
        </authorList>
    </citation>
    <scope>NUCLEOTIDE SEQUENCE</scope>
</reference>
<dbReference type="PROSITE" id="PS51257">
    <property type="entry name" value="PROKAR_LIPOPROTEIN"/>
    <property type="match status" value="1"/>
</dbReference>
<feature type="transmembrane region" description="Helical" evidence="1">
    <location>
        <begin position="12"/>
        <end position="32"/>
    </location>
</feature>
<proteinExistence type="predicted"/>
<keyword evidence="1" id="KW-0812">Transmembrane</keyword>
<gene>
    <name evidence="2" type="ORF">UFOPK2242_00342</name>
</gene>